<protein>
    <submittedName>
        <fullName evidence="4">DUF4168 domain-containing protein</fullName>
    </submittedName>
</protein>
<feature type="region of interest" description="Disordered" evidence="1">
    <location>
        <begin position="79"/>
        <end position="105"/>
    </location>
</feature>
<evidence type="ECO:0000256" key="2">
    <source>
        <dbReference type="SAM" id="SignalP"/>
    </source>
</evidence>
<evidence type="ECO:0000313" key="5">
    <source>
        <dbReference type="Proteomes" id="UP000541857"/>
    </source>
</evidence>
<feature type="domain" description="DUF4168" evidence="3">
    <location>
        <begin position="30"/>
        <end position="141"/>
    </location>
</feature>
<feature type="signal peptide" evidence="2">
    <location>
        <begin position="1"/>
        <end position="24"/>
    </location>
</feature>
<proteinExistence type="predicted"/>
<dbReference type="Pfam" id="PF13767">
    <property type="entry name" value="DUF4168"/>
    <property type="match status" value="1"/>
</dbReference>
<dbReference type="RefSeq" id="WP_182204172.1">
    <property type="nucleotide sequence ID" value="NZ_JACGLT010000004.1"/>
</dbReference>
<organism evidence="4 5">
    <name type="scientific">Gelidibacter maritimus</name>
    <dbReference type="NCBI Taxonomy" id="2761487"/>
    <lineage>
        <taxon>Bacteria</taxon>
        <taxon>Pseudomonadati</taxon>
        <taxon>Bacteroidota</taxon>
        <taxon>Flavobacteriia</taxon>
        <taxon>Flavobacteriales</taxon>
        <taxon>Flavobacteriaceae</taxon>
        <taxon>Gelidibacter</taxon>
    </lineage>
</organism>
<dbReference type="InterPro" id="IPR025433">
    <property type="entry name" value="DUF4168"/>
</dbReference>
<accession>A0A7W2R3C9</accession>
<reference evidence="4 5" key="1">
    <citation type="submission" date="2020-07" db="EMBL/GenBank/DDBJ databases">
        <title>Bacterium isolated from marine sediment.</title>
        <authorList>
            <person name="Shang D."/>
        </authorList>
    </citation>
    <scope>NUCLEOTIDE SEQUENCE [LARGE SCALE GENOMIC DNA]</scope>
    <source>
        <strain evidence="4 5">F6074</strain>
    </source>
</reference>
<dbReference type="AlphaFoldDB" id="A0A7W2R3C9"/>
<keyword evidence="2" id="KW-0732">Signal</keyword>
<evidence type="ECO:0000313" key="4">
    <source>
        <dbReference type="EMBL" id="MBA6152488.1"/>
    </source>
</evidence>
<feature type="chain" id="PRO_5031402029" evidence="2">
    <location>
        <begin position="25"/>
        <end position="152"/>
    </location>
</feature>
<evidence type="ECO:0000259" key="3">
    <source>
        <dbReference type="Pfam" id="PF13767"/>
    </source>
</evidence>
<sequence>MFKSVKVKSLFLFAALIGSLTLSAQEQNVSDSDLNQFADAYIKVQMQNQVAQQEMMTIIENEGLAVERFSAIQEAAIDPNKESDATAEEMKKHASAMSKMEKLQPELEQKAVDEIESAGISIDRYKSLATAIQKERSLQERLQAILMERQGN</sequence>
<name>A0A7W2R3C9_9FLAO</name>
<evidence type="ECO:0000256" key="1">
    <source>
        <dbReference type="SAM" id="MobiDB-lite"/>
    </source>
</evidence>
<dbReference type="EMBL" id="JACGLT010000004">
    <property type="protein sequence ID" value="MBA6152488.1"/>
    <property type="molecule type" value="Genomic_DNA"/>
</dbReference>
<dbReference type="Proteomes" id="UP000541857">
    <property type="component" value="Unassembled WGS sequence"/>
</dbReference>
<comment type="caution">
    <text evidence="4">The sequence shown here is derived from an EMBL/GenBank/DDBJ whole genome shotgun (WGS) entry which is preliminary data.</text>
</comment>
<feature type="compositionally biased region" description="Basic and acidic residues" evidence="1">
    <location>
        <begin position="79"/>
        <end position="92"/>
    </location>
</feature>
<gene>
    <name evidence="4" type="ORF">H3Z82_07095</name>
</gene>
<keyword evidence="5" id="KW-1185">Reference proteome</keyword>